<proteinExistence type="predicted"/>
<evidence type="ECO:0000313" key="3">
    <source>
        <dbReference type="EMBL" id="KAJ4163955.1"/>
    </source>
</evidence>
<feature type="region of interest" description="Disordered" evidence="1">
    <location>
        <begin position="36"/>
        <end position="61"/>
    </location>
</feature>
<gene>
    <name evidence="3" type="ORF">LMH87_005652</name>
</gene>
<feature type="chain" id="PRO_5040815619" evidence="2">
    <location>
        <begin position="19"/>
        <end position="140"/>
    </location>
</feature>
<evidence type="ECO:0000256" key="2">
    <source>
        <dbReference type="SAM" id="SignalP"/>
    </source>
</evidence>
<comment type="caution">
    <text evidence="3">The sequence shown here is derived from an EMBL/GenBank/DDBJ whole genome shotgun (WGS) entry which is preliminary data.</text>
</comment>
<keyword evidence="2" id="KW-0732">Signal</keyword>
<evidence type="ECO:0000313" key="4">
    <source>
        <dbReference type="Proteomes" id="UP001144673"/>
    </source>
</evidence>
<keyword evidence="4" id="KW-1185">Reference proteome</keyword>
<sequence length="140" mass="14813">MQLSNLVNILAFVAVVGASPVALIARGDADAATAYKADKRSDADAATAYKADKRSDADTATAYKADKRSDADAATAYKADKRFDADAATAVLMLMLLLPTKPTNVLRRSPFTVAQMRMPLPPTGPTKHSNATGLRLERCG</sequence>
<dbReference type="GeneID" id="80892811"/>
<dbReference type="AlphaFoldDB" id="A0A9W8QMY6"/>
<reference evidence="3" key="1">
    <citation type="journal article" date="2023" name="Access Microbiol">
        <title>De-novo genome assembly for Akanthomyces muscarius, a biocontrol agent of insect agricultural pests.</title>
        <authorList>
            <person name="Erdos Z."/>
            <person name="Studholme D.J."/>
            <person name="Raymond B."/>
            <person name="Sharma M."/>
        </authorList>
    </citation>
    <scope>NUCLEOTIDE SEQUENCE</scope>
    <source>
        <strain evidence="3">Ve6</strain>
    </source>
</reference>
<name>A0A9W8QMY6_AKAMU</name>
<feature type="region of interest" description="Disordered" evidence="1">
    <location>
        <begin position="117"/>
        <end position="140"/>
    </location>
</feature>
<dbReference type="KEGG" id="amus:LMH87_005652"/>
<evidence type="ECO:0000256" key="1">
    <source>
        <dbReference type="SAM" id="MobiDB-lite"/>
    </source>
</evidence>
<dbReference type="RefSeq" id="XP_056058870.1">
    <property type="nucleotide sequence ID" value="XM_056203407.1"/>
</dbReference>
<dbReference type="EMBL" id="JAJHUN010000001">
    <property type="protein sequence ID" value="KAJ4163955.1"/>
    <property type="molecule type" value="Genomic_DNA"/>
</dbReference>
<accession>A0A9W8QMY6</accession>
<dbReference type="Proteomes" id="UP001144673">
    <property type="component" value="Chromosome 1"/>
</dbReference>
<protein>
    <submittedName>
        <fullName evidence="3">Uncharacterized protein</fullName>
    </submittedName>
</protein>
<organism evidence="3 4">
    <name type="scientific">Akanthomyces muscarius</name>
    <name type="common">Entomopathogenic fungus</name>
    <name type="synonym">Lecanicillium muscarium</name>
    <dbReference type="NCBI Taxonomy" id="2231603"/>
    <lineage>
        <taxon>Eukaryota</taxon>
        <taxon>Fungi</taxon>
        <taxon>Dikarya</taxon>
        <taxon>Ascomycota</taxon>
        <taxon>Pezizomycotina</taxon>
        <taxon>Sordariomycetes</taxon>
        <taxon>Hypocreomycetidae</taxon>
        <taxon>Hypocreales</taxon>
        <taxon>Cordycipitaceae</taxon>
        <taxon>Akanthomyces</taxon>
    </lineage>
</organism>
<feature type="signal peptide" evidence="2">
    <location>
        <begin position="1"/>
        <end position="18"/>
    </location>
</feature>